<protein>
    <recommendedName>
        <fullName evidence="4">DUF2570 domain-containing protein</fullName>
    </recommendedName>
</protein>
<keyword evidence="1" id="KW-0472">Membrane</keyword>
<dbReference type="AlphaFoldDB" id="A0A0D8L1M6"/>
<dbReference type="EMBL" id="JZSH01000577">
    <property type="protein sequence ID" value="KJF75682.1"/>
    <property type="molecule type" value="Genomic_DNA"/>
</dbReference>
<keyword evidence="1" id="KW-1133">Transmembrane helix</keyword>
<evidence type="ECO:0008006" key="4">
    <source>
        <dbReference type="Google" id="ProtNLM"/>
    </source>
</evidence>
<dbReference type="PATRIC" id="fig|582.24.peg.7109"/>
<evidence type="ECO:0000313" key="3">
    <source>
        <dbReference type="Proteomes" id="UP000032582"/>
    </source>
</evidence>
<sequence length="125" mass="13517">MTGLGKVRTGIGVILVISLLLTLHLYGGLKDNYQTLKDKYVALTAVNNITLSAVTINHRISLDNIKAKQTEDTEHVNVKTVIKTVFKDSECAVTPISVDAVSELRKYADGIRSRSGGADSATTDR</sequence>
<name>A0A0D8L1M6_MORMO</name>
<organism evidence="2 3">
    <name type="scientific">Morganella morganii</name>
    <name type="common">Proteus morganii</name>
    <dbReference type="NCBI Taxonomy" id="582"/>
    <lineage>
        <taxon>Bacteria</taxon>
        <taxon>Pseudomonadati</taxon>
        <taxon>Pseudomonadota</taxon>
        <taxon>Gammaproteobacteria</taxon>
        <taxon>Enterobacterales</taxon>
        <taxon>Morganellaceae</taxon>
        <taxon>Morganella</taxon>
    </lineage>
</organism>
<comment type="caution">
    <text evidence="2">The sequence shown here is derived from an EMBL/GenBank/DDBJ whole genome shotgun (WGS) entry which is preliminary data.</text>
</comment>
<evidence type="ECO:0000256" key="1">
    <source>
        <dbReference type="SAM" id="Phobius"/>
    </source>
</evidence>
<dbReference type="Proteomes" id="UP000032582">
    <property type="component" value="Unassembled WGS sequence"/>
</dbReference>
<feature type="non-terminal residue" evidence="2">
    <location>
        <position position="125"/>
    </location>
</feature>
<reference evidence="2 3" key="1">
    <citation type="submission" date="2015-02" db="EMBL/GenBank/DDBJ databases">
        <title>Whole genome shotgun sequencing of cultured foodborne pathogen.</title>
        <authorList>
            <person name="Timme R."/>
            <person name="Allard M.W."/>
            <person name="Strain E."/>
            <person name="Evans P.S."/>
            <person name="Brown E."/>
        </authorList>
    </citation>
    <scope>NUCLEOTIDE SEQUENCE [LARGE SCALE GENOMIC DNA]</scope>
    <source>
        <strain evidence="2 3">GCSL-TSO-24</strain>
    </source>
</reference>
<gene>
    <name evidence="2" type="ORF">UA45_22355</name>
</gene>
<evidence type="ECO:0000313" key="2">
    <source>
        <dbReference type="EMBL" id="KJF75682.1"/>
    </source>
</evidence>
<feature type="transmembrane region" description="Helical" evidence="1">
    <location>
        <begin position="12"/>
        <end position="29"/>
    </location>
</feature>
<accession>A0A0D8L1M6</accession>
<proteinExistence type="predicted"/>
<keyword evidence="1" id="KW-0812">Transmembrane</keyword>